<evidence type="ECO:0000313" key="1">
    <source>
        <dbReference type="EMBL" id="RDX65561.1"/>
    </source>
</evidence>
<keyword evidence="2" id="KW-1185">Reference proteome</keyword>
<protein>
    <submittedName>
        <fullName evidence="1">Uncharacterized protein</fullName>
    </submittedName>
</protein>
<gene>
    <name evidence="1" type="ORF">CR513_55778</name>
</gene>
<comment type="caution">
    <text evidence="1">The sequence shown here is derived from an EMBL/GenBank/DDBJ whole genome shotgun (WGS) entry which is preliminary data.</text>
</comment>
<dbReference type="Proteomes" id="UP000257109">
    <property type="component" value="Unassembled WGS sequence"/>
</dbReference>
<dbReference type="EMBL" id="QJKJ01013835">
    <property type="protein sequence ID" value="RDX65561.1"/>
    <property type="molecule type" value="Genomic_DNA"/>
</dbReference>
<reference evidence="1" key="1">
    <citation type="submission" date="2018-05" db="EMBL/GenBank/DDBJ databases">
        <title>Draft genome of Mucuna pruriens seed.</title>
        <authorList>
            <person name="Nnadi N.E."/>
            <person name="Vos R."/>
            <person name="Hasami M.H."/>
            <person name="Devisetty U.K."/>
            <person name="Aguiy J.C."/>
        </authorList>
    </citation>
    <scope>NUCLEOTIDE SEQUENCE [LARGE SCALE GENOMIC DNA]</scope>
    <source>
        <strain evidence="1">JCA_2017</strain>
    </source>
</reference>
<evidence type="ECO:0000313" key="2">
    <source>
        <dbReference type="Proteomes" id="UP000257109"/>
    </source>
</evidence>
<accession>A0A371EHN9</accession>
<feature type="non-terminal residue" evidence="1">
    <location>
        <position position="1"/>
    </location>
</feature>
<sequence>MTFTNSRQPNDPPCLSSSLLNLFTRTLDYFVLFVNNSTLYWTDDWSRTQVSRSISTFITSCYVFITSQTLAYQHLGQPSLDKLRLLVPSLSKHNIAARSSSKAKYRAMEGTTCELP</sequence>
<dbReference type="AlphaFoldDB" id="A0A371EHN9"/>
<name>A0A371EHN9_MUCPR</name>
<organism evidence="1 2">
    <name type="scientific">Mucuna pruriens</name>
    <name type="common">Velvet bean</name>
    <name type="synonym">Dolichos pruriens</name>
    <dbReference type="NCBI Taxonomy" id="157652"/>
    <lineage>
        <taxon>Eukaryota</taxon>
        <taxon>Viridiplantae</taxon>
        <taxon>Streptophyta</taxon>
        <taxon>Embryophyta</taxon>
        <taxon>Tracheophyta</taxon>
        <taxon>Spermatophyta</taxon>
        <taxon>Magnoliopsida</taxon>
        <taxon>eudicotyledons</taxon>
        <taxon>Gunneridae</taxon>
        <taxon>Pentapetalae</taxon>
        <taxon>rosids</taxon>
        <taxon>fabids</taxon>
        <taxon>Fabales</taxon>
        <taxon>Fabaceae</taxon>
        <taxon>Papilionoideae</taxon>
        <taxon>50 kb inversion clade</taxon>
        <taxon>NPAAA clade</taxon>
        <taxon>indigoferoid/millettioid clade</taxon>
        <taxon>Phaseoleae</taxon>
        <taxon>Mucuna</taxon>
    </lineage>
</organism>
<proteinExistence type="predicted"/>